<gene>
    <name evidence="1" type="ORF">ABW02_12845</name>
</gene>
<accession>A0A0J1IJ60</accession>
<dbReference type="RefSeq" id="WP_047942564.1">
    <property type="nucleotide sequence ID" value="NZ_CP053989.1"/>
</dbReference>
<organism evidence="1 2">
    <name type="scientific">Niallia circulans</name>
    <name type="common">Bacillus circulans</name>
    <dbReference type="NCBI Taxonomy" id="1397"/>
    <lineage>
        <taxon>Bacteria</taxon>
        <taxon>Bacillati</taxon>
        <taxon>Bacillota</taxon>
        <taxon>Bacilli</taxon>
        <taxon>Bacillales</taxon>
        <taxon>Bacillaceae</taxon>
        <taxon>Niallia</taxon>
    </lineage>
</organism>
<dbReference type="AlphaFoldDB" id="A0A0J1IJ60"/>
<name>A0A0J1IJ60_NIACI</name>
<proteinExistence type="predicted"/>
<dbReference type="SUPFAM" id="SSF53795">
    <property type="entry name" value="PEP carboxykinase-like"/>
    <property type="match status" value="1"/>
</dbReference>
<dbReference type="InterPro" id="IPR027417">
    <property type="entry name" value="P-loop_NTPase"/>
</dbReference>
<dbReference type="Gene3D" id="3.40.50.300">
    <property type="entry name" value="P-loop containing nucleotide triphosphate hydrolases"/>
    <property type="match status" value="1"/>
</dbReference>
<keyword evidence="2" id="KW-1185">Reference proteome</keyword>
<reference evidence="1 2" key="1">
    <citation type="submission" date="2015-05" db="EMBL/GenBank/DDBJ databases">
        <title>Whole genome sequence and identification of bacterial endophytes from Costus igneus.</title>
        <authorList>
            <person name="Lee Y.P."/>
            <person name="Gan H.M."/>
            <person name="Eng W."/>
            <person name="Wheatley M.S."/>
            <person name="Caraballo A."/>
            <person name="Polter S."/>
            <person name="Savka M.A."/>
            <person name="Hudson A.O."/>
        </authorList>
    </citation>
    <scope>NUCLEOTIDE SEQUENCE [LARGE SCALE GENOMIC DNA]</scope>
    <source>
        <strain evidence="1 2">RIT379</strain>
    </source>
</reference>
<dbReference type="Proteomes" id="UP000036045">
    <property type="component" value="Unassembled WGS sequence"/>
</dbReference>
<evidence type="ECO:0000313" key="2">
    <source>
        <dbReference type="Proteomes" id="UP000036045"/>
    </source>
</evidence>
<sequence>MITKSAFRYYAFGCHVYSEFMLPELCKEEKVEVIPELVIKEKDLREYWNAKAKANNYFVIERDMVLFHVPNIAIFLIEKGESISITLLSANKMDEMRLYLLGTCMGILLMQKRILPLHGSGIVIEGKVYAIVGDCGAGKSTLARAFLQKGYKLISDDIIPVQLNKDGKPIVIPTYPYQKLWLESLHEFEMTNLSFKPIAYREEKFSVPIEQQFETNCLPLAGLFELTKKDGEKIEIKEKRNLERLQILYKHTFRNSFLQPLGLLEWHLITTSKFLESTSIYQIERPKSRFTANELVELILTKQKGEEDK</sequence>
<dbReference type="EMBL" id="LDPH01000011">
    <property type="protein sequence ID" value="KLV25972.1"/>
    <property type="molecule type" value="Genomic_DNA"/>
</dbReference>
<dbReference type="OrthoDB" id="5430844at2"/>
<evidence type="ECO:0008006" key="3">
    <source>
        <dbReference type="Google" id="ProtNLM"/>
    </source>
</evidence>
<comment type="caution">
    <text evidence="1">The sequence shown here is derived from an EMBL/GenBank/DDBJ whole genome shotgun (WGS) entry which is preliminary data.</text>
</comment>
<dbReference type="PATRIC" id="fig|1397.4.peg.681"/>
<evidence type="ECO:0000313" key="1">
    <source>
        <dbReference type="EMBL" id="KLV25972.1"/>
    </source>
</evidence>
<dbReference type="GeneID" id="56351679"/>
<protein>
    <recommendedName>
        <fullName evidence="3">Aldolase</fullName>
    </recommendedName>
</protein>